<dbReference type="PRINTS" id="PR00109">
    <property type="entry name" value="TYRKINASE"/>
</dbReference>
<dbReference type="GO" id="GO:0007169">
    <property type="term" value="P:cell surface receptor protein tyrosine kinase signaling pathway"/>
    <property type="evidence" value="ECO:0007669"/>
    <property type="project" value="TreeGrafter"/>
</dbReference>
<organism evidence="2 3">
    <name type="scientific">Jaapia argillacea MUCL 33604</name>
    <dbReference type="NCBI Taxonomy" id="933084"/>
    <lineage>
        <taxon>Eukaryota</taxon>
        <taxon>Fungi</taxon>
        <taxon>Dikarya</taxon>
        <taxon>Basidiomycota</taxon>
        <taxon>Agaricomycotina</taxon>
        <taxon>Agaricomycetes</taxon>
        <taxon>Agaricomycetidae</taxon>
        <taxon>Jaapiales</taxon>
        <taxon>Jaapiaceae</taxon>
        <taxon>Jaapia</taxon>
    </lineage>
</organism>
<gene>
    <name evidence="2" type="ORF">JAAARDRAFT_34959</name>
</gene>
<dbReference type="PIRSF" id="PIRSF000654">
    <property type="entry name" value="Integrin-linked_kinase"/>
    <property type="match status" value="1"/>
</dbReference>
<dbReference type="InterPro" id="IPR011009">
    <property type="entry name" value="Kinase-like_dom_sf"/>
</dbReference>
<dbReference type="InterPro" id="IPR001245">
    <property type="entry name" value="Ser-Thr/Tyr_kinase_cat_dom"/>
</dbReference>
<dbReference type="GO" id="GO:0043235">
    <property type="term" value="C:receptor complex"/>
    <property type="evidence" value="ECO:0007669"/>
    <property type="project" value="TreeGrafter"/>
</dbReference>
<dbReference type="Proteomes" id="UP000027265">
    <property type="component" value="Unassembled WGS sequence"/>
</dbReference>
<dbReference type="InterPro" id="IPR050122">
    <property type="entry name" value="RTK"/>
</dbReference>
<dbReference type="AlphaFoldDB" id="A0A067PW94"/>
<dbReference type="GO" id="GO:0004714">
    <property type="term" value="F:transmembrane receptor protein tyrosine kinase activity"/>
    <property type="evidence" value="ECO:0007669"/>
    <property type="project" value="TreeGrafter"/>
</dbReference>
<dbReference type="HOGENOM" id="CLU_000288_7_18_1"/>
<proteinExistence type="predicted"/>
<dbReference type="PANTHER" id="PTHR24416:SF611">
    <property type="entry name" value="TYROSINE-PROTEIN KINASE TRANSMEMBRANE RECEPTOR ROR"/>
    <property type="match status" value="1"/>
</dbReference>
<dbReference type="PANTHER" id="PTHR24416">
    <property type="entry name" value="TYROSINE-PROTEIN KINASE RECEPTOR"/>
    <property type="match status" value="1"/>
</dbReference>
<dbReference type="InParanoid" id="A0A067PW94"/>
<keyword evidence="3" id="KW-1185">Reference proteome</keyword>
<sequence length="311" mass="34921">MFTQRRVDVYSASVIPELLDKSECVVPIDQFYYANGEFSDVYKCRWTGSMAHAVAVKVIRGISYDRQIRLDFCKHLSTLVHRWRGLPPHPNVLECLGLCTNFGPLPGLVLPFCSHGNIGQYVRKFPNADRIDLTLQVTRGIKHLHDKEIVHGDIRAANILVDDENIPRLADFGLSQIISRSDFTTVSIGGPCRWMSPEILLSEDESEPPFTNASDVYAFGMAVLEIYSTGPPFSNIRHDSVVIFSVISGNRPKRPQGAMPDGIWDMLEICWKANPRERPSAVLLERFLETMQYCQEVTTGTGRGELPLATP</sequence>
<dbReference type="InterPro" id="IPR000719">
    <property type="entry name" value="Prot_kinase_dom"/>
</dbReference>
<dbReference type="GO" id="GO:0005886">
    <property type="term" value="C:plasma membrane"/>
    <property type="evidence" value="ECO:0007669"/>
    <property type="project" value="TreeGrafter"/>
</dbReference>
<dbReference type="OrthoDB" id="26722at2759"/>
<evidence type="ECO:0000313" key="3">
    <source>
        <dbReference type="Proteomes" id="UP000027265"/>
    </source>
</evidence>
<dbReference type="PROSITE" id="PS00109">
    <property type="entry name" value="PROTEIN_KINASE_TYR"/>
    <property type="match status" value="1"/>
</dbReference>
<dbReference type="Gene3D" id="1.10.510.10">
    <property type="entry name" value="Transferase(Phosphotransferase) domain 1"/>
    <property type="match status" value="1"/>
</dbReference>
<dbReference type="PROSITE" id="PS50011">
    <property type="entry name" value="PROTEIN_KINASE_DOM"/>
    <property type="match status" value="1"/>
</dbReference>
<evidence type="ECO:0000259" key="1">
    <source>
        <dbReference type="PROSITE" id="PS50011"/>
    </source>
</evidence>
<feature type="domain" description="Protein kinase" evidence="1">
    <location>
        <begin position="27"/>
        <end position="288"/>
    </location>
</feature>
<evidence type="ECO:0000313" key="2">
    <source>
        <dbReference type="EMBL" id="KDQ58145.1"/>
    </source>
</evidence>
<feature type="non-terminal residue" evidence="2">
    <location>
        <position position="1"/>
    </location>
</feature>
<name>A0A067PW94_9AGAM</name>
<dbReference type="InterPro" id="IPR008266">
    <property type="entry name" value="Tyr_kinase_AS"/>
</dbReference>
<dbReference type="STRING" id="933084.A0A067PW94"/>
<reference evidence="3" key="1">
    <citation type="journal article" date="2014" name="Proc. Natl. Acad. Sci. U.S.A.">
        <title>Extensive sampling of basidiomycete genomes demonstrates inadequacy of the white-rot/brown-rot paradigm for wood decay fungi.</title>
        <authorList>
            <person name="Riley R."/>
            <person name="Salamov A.A."/>
            <person name="Brown D.W."/>
            <person name="Nagy L.G."/>
            <person name="Floudas D."/>
            <person name="Held B.W."/>
            <person name="Levasseur A."/>
            <person name="Lombard V."/>
            <person name="Morin E."/>
            <person name="Otillar R."/>
            <person name="Lindquist E.A."/>
            <person name="Sun H."/>
            <person name="LaButti K.M."/>
            <person name="Schmutz J."/>
            <person name="Jabbour D."/>
            <person name="Luo H."/>
            <person name="Baker S.E."/>
            <person name="Pisabarro A.G."/>
            <person name="Walton J.D."/>
            <person name="Blanchette R.A."/>
            <person name="Henrissat B."/>
            <person name="Martin F."/>
            <person name="Cullen D."/>
            <person name="Hibbett D.S."/>
            <person name="Grigoriev I.V."/>
        </authorList>
    </citation>
    <scope>NUCLEOTIDE SEQUENCE [LARGE SCALE GENOMIC DNA]</scope>
    <source>
        <strain evidence="3">MUCL 33604</strain>
    </source>
</reference>
<accession>A0A067PW94</accession>
<protein>
    <recommendedName>
        <fullName evidence="1">Protein kinase domain-containing protein</fullName>
    </recommendedName>
</protein>
<dbReference type="EMBL" id="KL197718">
    <property type="protein sequence ID" value="KDQ58145.1"/>
    <property type="molecule type" value="Genomic_DNA"/>
</dbReference>
<dbReference type="SUPFAM" id="SSF56112">
    <property type="entry name" value="Protein kinase-like (PK-like)"/>
    <property type="match status" value="1"/>
</dbReference>
<dbReference type="GO" id="GO:0005524">
    <property type="term" value="F:ATP binding"/>
    <property type="evidence" value="ECO:0007669"/>
    <property type="project" value="InterPro"/>
</dbReference>
<dbReference type="Pfam" id="PF07714">
    <property type="entry name" value="PK_Tyr_Ser-Thr"/>
    <property type="match status" value="1"/>
</dbReference>